<dbReference type="Pfam" id="PF01546">
    <property type="entry name" value="Peptidase_M20"/>
    <property type="match status" value="1"/>
</dbReference>
<proteinExistence type="predicted"/>
<dbReference type="Gene3D" id="3.30.70.360">
    <property type="match status" value="2"/>
</dbReference>
<dbReference type="GO" id="GO:0016787">
    <property type="term" value="F:hydrolase activity"/>
    <property type="evidence" value="ECO:0007669"/>
    <property type="project" value="UniProtKB-KW"/>
</dbReference>
<dbReference type="InterPro" id="IPR050072">
    <property type="entry name" value="Peptidase_M20A"/>
</dbReference>
<dbReference type="GO" id="GO:0046872">
    <property type="term" value="F:metal ion binding"/>
    <property type="evidence" value="ECO:0007669"/>
    <property type="project" value="UniProtKB-KW"/>
</dbReference>
<keyword evidence="8" id="KW-1185">Reference proteome</keyword>
<dbReference type="PANTHER" id="PTHR43808:SF10">
    <property type="entry name" value="BLL3749 PROTEIN"/>
    <property type="match status" value="1"/>
</dbReference>
<keyword evidence="2" id="KW-0479">Metal-binding</keyword>
<dbReference type="InterPro" id="IPR036264">
    <property type="entry name" value="Bact_exopeptidase_dim_dom"/>
</dbReference>
<evidence type="ECO:0000256" key="1">
    <source>
        <dbReference type="ARBA" id="ARBA00001947"/>
    </source>
</evidence>
<feature type="chain" id="PRO_5026682556" evidence="5">
    <location>
        <begin position="22"/>
        <end position="533"/>
    </location>
</feature>
<protein>
    <submittedName>
        <fullName evidence="7">M20/M25/M40 family metallo-hydrolase</fullName>
    </submittedName>
</protein>
<evidence type="ECO:0000313" key="8">
    <source>
        <dbReference type="Proteomes" id="UP000469385"/>
    </source>
</evidence>
<name>A0A6N8IWC9_9BURK</name>
<organism evidence="7 8">
    <name type="scientific">Ramlibacter pinisoli</name>
    <dbReference type="NCBI Taxonomy" id="2682844"/>
    <lineage>
        <taxon>Bacteria</taxon>
        <taxon>Pseudomonadati</taxon>
        <taxon>Pseudomonadota</taxon>
        <taxon>Betaproteobacteria</taxon>
        <taxon>Burkholderiales</taxon>
        <taxon>Comamonadaceae</taxon>
        <taxon>Ramlibacter</taxon>
    </lineage>
</organism>
<gene>
    <name evidence="7" type="ORF">GON04_12610</name>
</gene>
<dbReference type="RefSeq" id="WP_157398195.1">
    <property type="nucleotide sequence ID" value="NZ_WSEL01000003.1"/>
</dbReference>
<dbReference type="Pfam" id="PF07687">
    <property type="entry name" value="M20_dimer"/>
    <property type="match status" value="1"/>
</dbReference>
<feature type="domain" description="Peptidase M20 dimerisation" evidence="6">
    <location>
        <begin position="284"/>
        <end position="363"/>
    </location>
</feature>
<dbReference type="PROSITE" id="PS00758">
    <property type="entry name" value="ARGE_DAPE_CPG2_1"/>
    <property type="match status" value="1"/>
</dbReference>
<dbReference type="InterPro" id="IPR011650">
    <property type="entry name" value="Peptidase_M20_dimer"/>
</dbReference>
<dbReference type="SUPFAM" id="SSF55031">
    <property type="entry name" value="Bacterial exopeptidase dimerisation domain"/>
    <property type="match status" value="1"/>
</dbReference>
<reference evidence="7 8" key="1">
    <citation type="submission" date="2019-12" db="EMBL/GenBank/DDBJ databases">
        <authorList>
            <person name="Huq M.A."/>
        </authorList>
    </citation>
    <scope>NUCLEOTIDE SEQUENCE [LARGE SCALE GENOMIC DNA]</scope>
    <source>
        <strain evidence="7 8">MAH-25</strain>
    </source>
</reference>
<dbReference type="AlphaFoldDB" id="A0A6N8IWC9"/>
<keyword evidence="4" id="KW-0862">Zinc</keyword>
<comment type="cofactor">
    <cofactor evidence="1">
        <name>Zn(2+)</name>
        <dbReference type="ChEBI" id="CHEBI:29105"/>
    </cofactor>
</comment>
<evidence type="ECO:0000256" key="3">
    <source>
        <dbReference type="ARBA" id="ARBA00022801"/>
    </source>
</evidence>
<keyword evidence="5" id="KW-0732">Signal</keyword>
<evidence type="ECO:0000259" key="6">
    <source>
        <dbReference type="Pfam" id="PF07687"/>
    </source>
</evidence>
<keyword evidence="3 7" id="KW-0378">Hydrolase</keyword>
<dbReference type="InterPro" id="IPR001261">
    <property type="entry name" value="ArgE/DapE_CS"/>
</dbReference>
<dbReference type="Proteomes" id="UP000469385">
    <property type="component" value="Unassembled WGS sequence"/>
</dbReference>
<dbReference type="PROSITE" id="PS51257">
    <property type="entry name" value="PROKAR_LIPOPROTEIN"/>
    <property type="match status" value="1"/>
</dbReference>
<dbReference type="InterPro" id="IPR002933">
    <property type="entry name" value="Peptidase_M20"/>
</dbReference>
<accession>A0A6N8IWC9</accession>
<dbReference type="SUPFAM" id="SSF53187">
    <property type="entry name" value="Zn-dependent exopeptidases"/>
    <property type="match status" value="1"/>
</dbReference>
<dbReference type="EMBL" id="WSEL01000003">
    <property type="protein sequence ID" value="MVQ30296.1"/>
    <property type="molecule type" value="Genomic_DNA"/>
</dbReference>
<evidence type="ECO:0000313" key="7">
    <source>
        <dbReference type="EMBL" id="MVQ30296.1"/>
    </source>
</evidence>
<dbReference type="PROSITE" id="PS00759">
    <property type="entry name" value="ARGE_DAPE_CPG2_2"/>
    <property type="match status" value="1"/>
</dbReference>
<evidence type="ECO:0000256" key="4">
    <source>
        <dbReference type="ARBA" id="ARBA00022833"/>
    </source>
</evidence>
<dbReference type="PANTHER" id="PTHR43808">
    <property type="entry name" value="ACETYLORNITHINE DEACETYLASE"/>
    <property type="match status" value="1"/>
</dbReference>
<dbReference type="Gene3D" id="3.40.630.10">
    <property type="entry name" value="Zn peptidases"/>
    <property type="match status" value="2"/>
</dbReference>
<sequence length="533" mass="55801">MPTIRLLARALAPLTLSLACAGAAGQPVALDPGLAPLAEKEVPALLDTLRQLTAVDSGTGQAAGLAAVADTIERLARGLGAEVARVAPAAGVTGPNLLVTFQGNGQRRLLLIAHMDTVYPAGTAAARPLRVEGRRAIAAGIADDKGGIAVFLHAMKLLQARGFRDYGRVTLLFNSDEERGSRGSRDLIRSQALAHDVVLSGEPTGLPERIVLATSGVGFLSARVRSGSAVGAGDGQAVEEVADLVLRSRDAFRSVPETRLNWTVLRAEEAPVLQRLPAADWQLATLTFQVRGRPSHAGGAPDAGINAVVEAATLVRRVLEEAARHPGVRVHARSATGGQVSNIIPERGQVVIEVALPRGAPAQPVLDALLVAGRQAALAGARVEGIAAPGLAERPGPVDTRVSADVRVPHAEAYQQLVQAMRQRVEQKRHPSSTVTLQDGLARPAYNASEEGRRLAEVAQQIDHALGGQLGLLARSYGGTDAAWAGQSGKPVIEGLGLPGGNYHSADEEYVLVDRIPRRLALVAELIRALSRR</sequence>
<comment type="caution">
    <text evidence="7">The sequence shown here is derived from an EMBL/GenBank/DDBJ whole genome shotgun (WGS) entry which is preliminary data.</text>
</comment>
<evidence type="ECO:0000256" key="5">
    <source>
        <dbReference type="SAM" id="SignalP"/>
    </source>
</evidence>
<feature type="signal peptide" evidence="5">
    <location>
        <begin position="1"/>
        <end position="21"/>
    </location>
</feature>
<evidence type="ECO:0000256" key="2">
    <source>
        <dbReference type="ARBA" id="ARBA00022723"/>
    </source>
</evidence>